<dbReference type="PANTHER" id="PTHR44167">
    <property type="entry name" value="OVARIAN-SPECIFIC SERINE/THREONINE-PROTEIN KINASE LOK-RELATED"/>
    <property type="match status" value="1"/>
</dbReference>
<dbReference type="Gene3D" id="1.50.10.10">
    <property type="match status" value="2"/>
</dbReference>
<comment type="caution">
    <text evidence="2">The sequence shown here is derived from an EMBL/GenBank/DDBJ whole genome shotgun (WGS) entry which is preliminary data.</text>
</comment>
<dbReference type="InterPro" id="IPR007822">
    <property type="entry name" value="LANC-like"/>
</dbReference>
<dbReference type="PROSITE" id="PS50011">
    <property type="entry name" value="PROTEIN_KINASE_DOM"/>
    <property type="match status" value="1"/>
</dbReference>
<dbReference type="InterPro" id="IPR011009">
    <property type="entry name" value="Kinase-like_dom_sf"/>
</dbReference>
<dbReference type="SUPFAM" id="SSF158745">
    <property type="entry name" value="LanC-like"/>
    <property type="match status" value="1"/>
</dbReference>
<evidence type="ECO:0000313" key="2">
    <source>
        <dbReference type="EMBL" id="MEL3958193.1"/>
    </source>
</evidence>
<gene>
    <name evidence="2" type="primary">lanKC</name>
    <name evidence="2" type="ORF">NST17_13450</name>
</gene>
<evidence type="ECO:0000313" key="3">
    <source>
        <dbReference type="Proteomes" id="UP001459714"/>
    </source>
</evidence>
<dbReference type="Pfam" id="PF05147">
    <property type="entry name" value="LANC_like"/>
    <property type="match status" value="1"/>
</dbReference>
<accession>A0ABU9JZD1</accession>
<dbReference type="InterPro" id="IPR058053">
    <property type="entry name" value="RamC_C"/>
</dbReference>
<proteinExistence type="predicted"/>
<dbReference type="Gene3D" id="1.10.510.10">
    <property type="entry name" value="Transferase(Phosphotransferase) domain 1"/>
    <property type="match status" value="1"/>
</dbReference>
<dbReference type="EMBL" id="JBBYAK010000001">
    <property type="protein sequence ID" value="MEL3958193.1"/>
    <property type="molecule type" value="Genomic_DNA"/>
</dbReference>
<dbReference type="CDD" id="cd04791">
    <property type="entry name" value="LanC_SerThrkinase"/>
    <property type="match status" value="1"/>
</dbReference>
<dbReference type="RefSeq" id="WP_342020413.1">
    <property type="nucleotide sequence ID" value="NZ_JBBYAK010000001.1"/>
</dbReference>
<dbReference type="PANTHER" id="PTHR44167:SF24">
    <property type="entry name" value="SERINE_THREONINE-PROTEIN KINASE CHK2"/>
    <property type="match status" value="1"/>
</dbReference>
<dbReference type="InterPro" id="IPR053524">
    <property type="entry name" value="Aerial_hyphae_peptide-synth"/>
</dbReference>
<dbReference type="SMART" id="SM00220">
    <property type="entry name" value="S_TKc"/>
    <property type="match status" value="1"/>
</dbReference>
<protein>
    <submittedName>
        <fullName evidence="2">Class III lanthionine synthetase LanKC</fullName>
    </submittedName>
</protein>
<evidence type="ECO:0000259" key="1">
    <source>
        <dbReference type="PROSITE" id="PS50011"/>
    </source>
</evidence>
<dbReference type="Pfam" id="PF25816">
    <property type="entry name" value="RamC_N"/>
    <property type="match status" value="1"/>
</dbReference>
<reference evidence="2 3" key="1">
    <citation type="submission" date="2024-03" db="EMBL/GenBank/DDBJ databases">
        <title>Bacilli Hybrid Assemblies.</title>
        <authorList>
            <person name="Kovac J."/>
        </authorList>
    </citation>
    <scope>NUCLEOTIDE SEQUENCE [LARGE SCALE GENOMIC DNA]</scope>
    <source>
        <strain evidence="2 3">FSL M8-0022</strain>
    </source>
</reference>
<dbReference type="PRINTS" id="PR01950">
    <property type="entry name" value="LANCSUPER"/>
</dbReference>
<name>A0ABU9JZD1_9BACI</name>
<dbReference type="SUPFAM" id="SSF56112">
    <property type="entry name" value="Protein kinase-like (PK-like)"/>
    <property type="match status" value="1"/>
</dbReference>
<dbReference type="InterPro" id="IPR000719">
    <property type="entry name" value="Prot_kinase_dom"/>
</dbReference>
<dbReference type="InterPro" id="IPR012341">
    <property type="entry name" value="6hp_glycosidase-like_sf"/>
</dbReference>
<dbReference type="Pfam" id="PF00069">
    <property type="entry name" value="Pkinase"/>
    <property type="match status" value="1"/>
</dbReference>
<dbReference type="SMART" id="SM01260">
    <property type="entry name" value="LANC_like"/>
    <property type="match status" value="1"/>
</dbReference>
<dbReference type="Proteomes" id="UP001459714">
    <property type="component" value="Unassembled WGS sequence"/>
</dbReference>
<dbReference type="InterPro" id="IPR057929">
    <property type="entry name" value="RamC_N"/>
</dbReference>
<organism evidence="2 3">
    <name type="scientific">Caldifermentibacillus hisashii</name>
    <dbReference type="NCBI Taxonomy" id="996558"/>
    <lineage>
        <taxon>Bacteria</taxon>
        <taxon>Bacillati</taxon>
        <taxon>Bacillota</taxon>
        <taxon>Bacilli</taxon>
        <taxon>Bacillales</taxon>
        <taxon>Bacillaceae</taxon>
        <taxon>Caldifermentibacillus</taxon>
    </lineage>
</organism>
<dbReference type="NCBIfam" id="NF038151">
    <property type="entry name" value="lanthi_synth_III"/>
    <property type="match status" value="1"/>
</dbReference>
<keyword evidence="3" id="KW-1185">Reference proteome</keyword>
<feature type="domain" description="Protein kinase" evidence="1">
    <location>
        <begin position="230"/>
        <end position="479"/>
    </location>
</feature>
<sequence>MQQGMVDYLRYSTNKETIFYSRPNKKSESSKPFKIPSFDVKKWSVYSDDHWTNLIFNEKDFPDQGWKIHITADINEASSLLYDVAEYLIKNEISFKYVSNLSTLKSKNAKYANRSASGKFITVYPENNDVFFKLLNDLKEITSSYKLGPYILNDQQWQESNIFFRYGGFKRILTDIDGEKVLAIRRPDGTLIPDERVPYYHLPDFIDEPDFIRTNNTFPSQDVFSRLKDFNIIEAIHQSNAGGVYLAEIEGKQVILKEGRHNAGTDGNGNDAFHRIKNEYYTLKRLECVEGVINVHEYFTAWRHNYFVEDFHEGRSLQEFISQEFPFTYFNDGNKGYVDKCILIINQLMDIIEEIHEKGIAMGDLSLSNIMLSDDLKVTLIDFEAATSSEDRFDPAIATPGLISSDAKTFMEADWFAVYRIARTLFLPIIPVSDIAPQIISIHDKHIEEKFGEKAINFLKQVENKVSKYTNLRPQSPFLNRKLNIPTKELSLDNIDYIIKGLQKGIINNLDVDSFSLIKGNIEQYIDPINKYNIGHGSFGVILSLIRSDNDNINFLKYHFSDWFELIIPFIEKSSKNMKNNIGLFNGFSGIITVLYELGYEKSALLVLKNLLKNFTEDKINTTDDISIYSGLSGIGLLYLSFYKILNDETLFENIKLIYNRIIFIYRNNIEDLKSFSDFGLLTGWSGAALFLFKSSLLIDENEGKNIAFELVDKSYVDALENNKNDDELFVIDDSRGFKRLIPYIENGSSGIALTMLEFQKEDKNYLNSTRKEVLDKFINSNYLFCSANGGLMSGYAGLLPLANAISHIYGKTDMIRLLLKNMNNYLVRNDNDEILFPGEYGFKCSMDVSTGAAGVLLILSDLKKNKWGSWLPLPQNGVKLFEL</sequence>